<dbReference type="Proteomes" id="UP000228561">
    <property type="component" value="Unassembled WGS sequence"/>
</dbReference>
<protein>
    <submittedName>
        <fullName evidence="1">Glutamyl-tRNA amidotransferase</fullName>
    </submittedName>
</protein>
<proteinExistence type="predicted"/>
<dbReference type="InterPro" id="IPR042184">
    <property type="entry name" value="YqeY/Aim41_N"/>
</dbReference>
<gene>
    <name evidence="1" type="ORF">COS58_02595</name>
</gene>
<dbReference type="PANTHER" id="PTHR28055">
    <property type="entry name" value="ALTERED INHERITANCE OF MITOCHONDRIA PROTEIN 41, MITOCHONDRIAL"/>
    <property type="match status" value="1"/>
</dbReference>
<dbReference type="GO" id="GO:0016740">
    <property type="term" value="F:transferase activity"/>
    <property type="evidence" value="ECO:0007669"/>
    <property type="project" value="UniProtKB-KW"/>
</dbReference>
<accession>A0A2M7B8E4</accession>
<keyword evidence="1" id="KW-0808">Transferase</keyword>
<evidence type="ECO:0000313" key="2">
    <source>
        <dbReference type="Proteomes" id="UP000228561"/>
    </source>
</evidence>
<sequence length="152" mass="17109">MAELKIKIQEDLKNSMKKGETIRISTIRMLLSAIHNKEIELRKKEEGLNEEETMDVIRSETKKRKDAIEGFEKGGRPELVEQEKNELAILEAYLPPEVSDEEILVVVKKGISEAQATGPLDFGKAMKIIAPLLRGKASGNRIADILRKELSQ</sequence>
<dbReference type="SUPFAM" id="SSF89095">
    <property type="entry name" value="GatB/YqeY motif"/>
    <property type="match status" value="1"/>
</dbReference>
<dbReference type="InterPro" id="IPR003789">
    <property type="entry name" value="Asn/Gln_tRNA_amidoTrase-B-like"/>
</dbReference>
<organism evidence="1 2">
    <name type="scientific">Candidatus Tagabacteria bacterium CG03_land_8_20_14_0_80_41_22</name>
    <dbReference type="NCBI Taxonomy" id="1975020"/>
    <lineage>
        <taxon>Bacteria</taxon>
        <taxon>Candidatus Tagaibacteriota</taxon>
    </lineage>
</organism>
<dbReference type="AlphaFoldDB" id="A0A2M7B8E4"/>
<dbReference type="Gene3D" id="1.10.10.410">
    <property type="match status" value="1"/>
</dbReference>
<reference evidence="2" key="1">
    <citation type="submission" date="2017-09" db="EMBL/GenBank/DDBJ databases">
        <title>Depth-based differentiation of microbial function through sediment-hosted aquifers and enrichment of novel symbionts in the deep terrestrial subsurface.</title>
        <authorList>
            <person name="Probst A.J."/>
            <person name="Ladd B."/>
            <person name="Jarett J.K."/>
            <person name="Geller-Mcgrath D.E."/>
            <person name="Sieber C.M.K."/>
            <person name="Emerson J.B."/>
            <person name="Anantharaman K."/>
            <person name="Thomas B.C."/>
            <person name="Malmstrom R."/>
            <person name="Stieglmeier M."/>
            <person name="Klingl A."/>
            <person name="Woyke T."/>
            <person name="Ryan C.M."/>
            <person name="Banfield J.F."/>
        </authorList>
    </citation>
    <scope>NUCLEOTIDE SEQUENCE [LARGE SCALE GENOMIC DNA]</scope>
</reference>
<dbReference type="InterPro" id="IPR023168">
    <property type="entry name" value="GatB_Yqey_C_2"/>
</dbReference>
<dbReference type="InterPro" id="IPR019004">
    <property type="entry name" value="YqeY/Aim41"/>
</dbReference>
<dbReference type="PANTHER" id="PTHR28055:SF1">
    <property type="entry name" value="ALTERED INHERITANCE OF MITOCHONDRIA PROTEIN 41, MITOCHONDRIAL"/>
    <property type="match status" value="1"/>
</dbReference>
<name>A0A2M7B8E4_9BACT</name>
<evidence type="ECO:0000313" key="1">
    <source>
        <dbReference type="EMBL" id="PIU99396.1"/>
    </source>
</evidence>
<dbReference type="Gene3D" id="1.10.1510.10">
    <property type="entry name" value="Uncharacterised protein YqeY/AIM41 PF09424, N-terminal domain"/>
    <property type="match status" value="1"/>
</dbReference>
<dbReference type="EMBL" id="PEVG01000033">
    <property type="protein sequence ID" value="PIU99396.1"/>
    <property type="molecule type" value="Genomic_DNA"/>
</dbReference>
<comment type="caution">
    <text evidence="1">The sequence shown here is derived from an EMBL/GenBank/DDBJ whole genome shotgun (WGS) entry which is preliminary data.</text>
</comment>
<dbReference type="GO" id="GO:0016884">
    <property type="term" value="F:carbon-nitrogen ligase activity, with glutamine as amido-N-donor"/>
    <property type="evidence" value="ECO:0007669"/>
    <property type="project" value="InterPro"/>
</dbReference>
<dbReference type="Pfam" id="PF09424">
    <property type="entry name" value="YqeY"/>
    <property type="match status" value="1"/>
</dbReference>